<name>B7JTT7_BACC0</name>
<sequence length="74" mass="8477">MPLNKFTIPLVCISPLVLAISFKLKDIGECNWKGQALIILLSTTVLMLSYCFISFSGEFYDYILNLLMERINQQ</sequence>
<evidence type="ECO:0000313" key="3">
    <source>
        <dbReference type="Proteomes" id="UP000001363"/>
    </source>
</evidence>
<gene>
    <name evidence="2" type="ordered locus">BCAH820_B0189</name>
</gene>
<protein>
    <submittedName>
        <fullName evidence="2">Uncharacterized protein</fullName>
    </submittedName>
</protein>
<evidence type="ECO:0000256" key="1">
    <source>
        <dbReference type="SAM" id="Phobius"/>
    </source>
</evidence>
<keyword evidence="1" id="KW-1133">Transmembrane helix</keyword>
<keyword evidence="1" id="KW-0812">Transmembrane</keyword>
<keyword evidence="2" id="KW-0614">Plasmid</keyword>
<feature type="transmembrane region" description="Helical" evidence="1">
    <location>
        <begin position="6"/>
        <end position="24"/>
    </location>
</feature>
<dbReference type="KEGG" id="bcu:BCAH820_B0189"/>
<organism evidence="2 3">
    <name type="scientific">Bacillus cereus (strain AH820)</name>
    <dbReference type="NCBI Taxonomy" id="405535"/>
    <lineage>
        <taxon>Bacteria</taxon>
        <taxon>Bacillati</taxon>
        <taxon>Bacillota</taxon>
        <taxon>Bacilli</taxon>
        <taxon>Bacillales</taxon>
        <taxon>Bacillaceae</taxon>
        <taxon>Bacillus</taxon>
        <taxon>Bacillus cereus group</taxon>
    </lineage>
</organism>
<geneLocation type="plasmid" evidence="2 3">
    <name>pAH820_272</name>
</geneLocation>
<feature type="transmembrane region" description="Helical" evidence="1">
    <location>
        <begin position="36"/>
        <end position="55"/>
    </location>
</feature>
<dbReference type="AlphaFoldDB" id="B7JTT7"/>
<evidence type="ECO:0000313" key="2">
    <source>
        <dbReference type="EMBL" id="ACK92715.1"/>
    </source>
</evidence>
<keyword evidence="1" id="KW-0472">Membrane</keyword>
<proteinExistence type="predicted"/>
<accession>B7JTT7</accession>
<reference evidence="2 3" key="1">
    <citation type="submission" date="2008-10" db="EMBL/GenBank/DDBJ databases">
        <title>Genome sequence of Bacillus cereus AH820.</title>
        <authorList>
            <person name="Dodson R.J."/>
            <person name="Durkin A.S."/>
            <person name="Rosovitz M.J."/>
            <person name="Rasko D.A."/>
            <person name="Hoffmaster A."/>
            <person name="Ravel J."/>
            <person name="Sutton G."/>
        </authorList>
    </citation>
    <scope>NUCLEOTIDE SEQUENCE [LARGE SCALE GENOMIC DNA]</scope>
    <source>
        <strain evidence="2 3">AH820</strain>
        <plasmid evidence="3">Plasmid pAH820_272</plasmid>
    </source>
</reference>
<dbReference type="HOGENOM" id="CLU_181283_0_0_9"/>
<dbReference type="Proteomes" id="UP000001363">
    <property type="component" value="Plasmid pAH820_272"/>
</dbReference>
<dbReference type="EMBL" id="CP001285">
    <property type="protein sequence ID" value="ACK92715.1"/>
    <property type="molecule type" value="Genomic_DNA"/>
</dbReference>